<protein>
    <submittedName>
        <fullName evidence="1">Uncharacterized protein</fullName>
    </submittedName>
</protein>
<proteinExistence type="predicted"/>
<reference evidence="1 2" key="1">
    <citation type="submission" date="2014-05" db="EMBL/GenBank/DDBJ databases">
        <title>Genome Sequence of Flavobacterium sp. EM1321.</title>
        <authorList>
            <person name="Shin S.-K."/>
            <person name="Yi H."/>
        </authorList>
    </citation>
    <scope>NUCLEOTIDE SEQUENCE [LARGE SCALE GENOMIC DNA]</scope>
    <source>
        <strain evidence="1 2">EM1321</strain>
    </source>
</reference>
<dbReference type="STRING" id="1492738.FEM21_26940"/>
<dbReference type="AlphaFoldDB" id="A0A066WNQ9"/>
<gene>
    <name evidence="1" type="ORF">FEM21_26940</name>
</gene>
<dbReference type="EMBL" id="JNCA01000026">
    <property type="protein sequence ID" value="KDN54228.1"/>
    <property type="molecule type" value="Genomic_DNA"/>
</dbReference>
<dbReference type="PATRIC" id="fig|1492738.3.peg.2680"/>
<sequence>MELRFAVYYLRKCTDSVGFFEELCFFLKNVFCSNYLVLFLVK</sequence>
<comment type="caution">
    <text evidence="1">The sequence shown here is derived from an EMBL/GenBank/DDBJ whole genome shotgun (WGS) entry which is preliminary data.</text>
</comment>
<keyword evidence="2" id="KW-1185">Reference proteome</keyword>
<organism evidence="1 2">
    <name type="scientific">Flavobacterium seoulense</name>
    <dbReference type="NCBI Taxonomy" id="1492738"/>
    <lineage>
        <taxon>Bacteria</taxon>
        <taxon>Pseudomonadati</taxon>
        <taxon>Bacteroidota</taxon>
        <taxon>Flavobacteriia</taxon>
        <taxon>Flavobacteriales</taxon>
        <taxon>Flavobacteriaceae</taxon>
        <taxon>Flavobacterium</taxon>
    </lineage>
</organism>
<evidence type="ECO:0000313" key="2">
    <source>
        <dbReference type="Proteomes" id="UP000027064"/>
    </source>
</evidence>
<dbReference type="Proteomes" id="UP000027064">
    <property type="component" value="Unassembled WGS sequence"/>
</dbReference>
<accession>A0A066WNQ9</accession>
<evidence type="ECO:0000313" key="1">
    <source>
        <dbReference type="EMBL" id="KDN54228.1"/>
    </source>
</evidence>
<name>A0A066WNQ9_9FLAO</name>